<gene>
    <name evidence="1" type="ORF">V6N12_021869</name>
</gene>
<accession>A0ABR2FT16</accession>
<reference evidence="1 2" key="1">
    <citation type="journal article" date="2024" name="G3 (Bethesda)">
        <title>Genome assembly of Hibiscus sabdariffa L. provides insights into metabolisms of medicinal natural products.</title>
        <authorList>
            <person name="Kim T."/>
        </authorList>
    </citation>
    <scope>NUCLEOTIDE SEQUENCE [LARGE SCALE GENOMIC DNA]</scope>
    <source>
        <strain evidence="1">TK-2024</strain>
        <tissue evidence="1">Old leaves</tissue>
    </source>
</reference>
<keyword evidence="2" id="KW-1185">Reference proteome</keyword>
<sequence length="109" mass="12093">MQYLSSIDSDIYCILLVGLCQQSHSVEAAKLARSMLKKKIHLKAPYVDKIIEHLNNSGDKELVSQKIWCPGLFLTSLGKGHSSLIIEESRGNCEAPPLNFIVFSLFSVS</sequence>
<protein>
    <recommendedName>
        <fullName evidence="3">Pentatricopeptide repeat-containing protein</fullName>
    </recommendedName>
</protein>
<comment type="caution">
    <text evidence="1">The sequence shown here is derived from an EMBL/GenBank/DDBJ whole genome shotgun (WGS) entry which is preliminary data.</text>
</comment>
<name>A0ABR2FT16_9ROSI</name>
<proteinExistence type="predicted"/>
<dbReference type="EMBL" id="JBBPBM010000004">
    <property type="protein sequence ID" value="KAK8587373.1"/>
    <property type="molecule type" value="Genomic_DNA"/>
</dbReference>
<organism evidence="1 2">
    <name type="scientific">Hibiscus sabdariffa</name>
    <name type="common">roselle</name>
    <dbReference type="NCBI Taxonomy" id="183260"/>
    <lineage>
        <taxon>Eukaryota</taxon>
        <taxon>Viridiplantae</taxon>
        <taxon>Streptophyta</taxon>
        <taxon>Embryophyta</taxon>
        <taxon>Tracheophyta</taxon>
        <taxon>Spermatophyta</taxon>
        <taxon>Magnoliopsida</taxon>
        <taxon>eudicotyledons</taxon>
        <taxon>Gunneridae</taxon>
        <taxon>Pentapetalae</taxon>
        <taxon>rosids</taxon>
        <taxon>malvids</taxon>
        <taxon>Malvales</taxon>
        <taxon>Malvaceae</taxon>
        <taxon>Malvoideae</taxon>
        <taxon>Hibiscus</taxon>
    </lineage>
</organism>
<dbReference type="Proteomes" id="UP001472677">
    <property type="component" value="Unassembled WGS sequence"/>
</dbReference>
<evidence type="ECO:0008006" key="3">
    <source>
        <dbReference type="Google" id="ProtNLM"/>
    </source>
</evidence>
<evidence type="ECO:0000313" key="1">
    <source>
        <dbReference type="EMBL" id="KAK8587373.1"/>
    </source>
</evidence>
<evidence type="ECO:0000313" key="2">
    <source>
        <dbReference type="Proteomes" id="UP001472677"/>
    </source>
</evidence>